<evidence type="ECO:0000256" key="2">
    <source>
        <dbReference type="SAM" id="Phobius"/>
    </source>
</evidence>
<gene>
    <name evidence="3" type="ORF">ACFO1S_28600</name>
</gene>
<keyword evidence="2" id="KW-0472">Membrane</keyword>
<keyword evidence="2" id="KW-1133">Transmembrane helix</keyword>
<keyword evidence="2" id="KW-0812">Transmembrane</keyword>
<dbReference type="EMBL" id="JBHSED010000074">
    <property type="protein sequence ID" value="MFC4307393.1"/>
    <property type="molecule type" value="Genomic_DNA"/>
</dbReference>
<name>A0ABV8SIL3_9BACL</name>
<dbReference type="Gene3D" id="3.30.1490.480">
    <property type="entry name" value="Endolytic murein transglycosylase"/>
    <property type="match status" value="1"/>
</dbReference>
<dbReference type="RefSeq" id="WP_204603121.1">
    <property type="nucleotide sequence ID" value="NZ_JBHSED010000074.1"/>
</dbReference>
<dbReference type="Proteomes" id="UP001595755">
    <property type="component" value="Unassembled WGS sequence"/>
</dbReference>
<feature type="transmembrane region" description="Helical" evidence="2">
    <location>
        <begin position="7"/>
        <end position="28"/>
    </location>
</feature>
<evidence type="ECO:0000313" key="3">
    <source>
        <dbReference type="EMBL" id="MFC4307393.1"/>
    </source>
</evidence>
<keyword evidence="4" id="KW-1185">Reference proteome</keyword>
<accession>A0ABV8SIL3</accession>
<evidence type="ECO:0000313" key="4">
    <source>
        <dbReference type="Proteomes" id="UP001595755"/>
    </source>
</evidence>
<sequence>MRKYRSWLMGLGIGMVVGASMLQVILFAQDQERAVAIEPFSTEQLSAEAKRSGLLLLSEDELNARIEEAVAQNRPQQGEEDGQNGESESAQPDPAPSPASGTDSPPESTDRQEPEASPAAEAPEPKTVQLYVKYRMTLTEVGDELEKLGLVEDSKDFVNRAKSISKKLKVGMAVFPDNATYQEIMDELVRKK</sequence>
<evidence type="ECO:0008006" key="5">
    <source>
        <dbReference type="Google" id="ProtNLM"/>
    </source>
</evidence>
<protein>
    <recommendedName>
        <fullName evidence="5">YceG-like family protein</fullName>
    </recommendedName>
</protein>
<proteinExistence type="predicted"/>
<feature type="region of interest" description="Disordered" evidence="1">
    <location>
        <begin position="66"/>
        <end position="128"/>
    </location>
</feature>
<evidence type="ECO:0000256" key="1">
    <source>
        <dbReference type="SAM" id="MobiDB-lite"/>
    </source>
</evidence>
<reference evidence="4" key="1">
    <citation type="journal article" date="2019" name="Int. J. Syst. Evol. Microbiol.">
        <title>The Global Catalogue of Microorganisms (GCM) 10K type strain sequencing project: providing services to taxonomists for standard genome sequencing and annotation.</title>
        <authorList>
            <consortium name="The Broad Institute Genomics Platform"/>
            <consortium name="The Broad Institute Genome Sequencing Center for Infectious Disease"/>
            <person name="Wu L."/>
            <person name="Ma J."/>
        </authorList>
    </citation>
    <scope>NUCLEOTIDE SEQUENCE [LARGE SCALE GENOMIC DNA]</scope>
    <source>
        <strain evidence="4">CGMCC 4.1641</strain>
    </source>
</reference>
<comment type="caution">
    <text evidence="3">The sequence shown here is derived from an EMBL/GenBank/DDBJ whole genome shotgun (WGS) entry which is preliminary data.</text>
</comment>
<organism evidence="3 4">
    <name type="scientific">Cohnella boryungensis</name>
    <dbReference type="NCBI Taxonomy" id="768479"/>
    <lineage>
        <taxon>Bacteria</taxon>
        <taxon>Bacillati</taxon>
        <taxon>Bacillota</taxon>
        <taxon>Bacilli</taxon>
        <taxon>Bacillales</taxon>
        <taxon>Paenibacillaceae</taxon>
        <taxon>Cohnella</taxon>
    </lineage>
</organism>